<protein>
    <submittedName>
        <fullName evidence="2">Uncharacterized protein</fullName>
    </submittedName>
</protein>
<evidence type="ECO:0000256" key="1">
    <source>
        <dbReference type="SAM" id="Phobius"/>
    </source>
</evidence>
<dbReference type="Proteomes" id="UP000245697">
    <property type="component" value="Unassembled WGS sequence"/>
</dbReference>
<comment type="caution">
    <text evidence="2">The sequence shown here is derived from an EMBL/GenBank/DDBJ whole genome shotgun (WGS) entry which is preliminary data.</text>
</comment>
<feature type="transmembrane region" description="Helical" evidence="1">
    <location>
        <begin position="48"/>
        <end position="71"/>
    </location>
</feature>
<keyword evidence="3" id="KW-1185">Reference proteome</keyword>
<evidence type="ECO:0000313" key="3">
    <source>
        <dbReference type="Proteomes" id="UP000245697"/>
    </source>
</evidence>
<name>A0A316F9V8_9ACTN</name>
<proteinExistence type="predicted"/>
<dbReference type="OrthoDB" id="3362655at2"/>
<keyword evidence="1" id="KW-1133">Transmembrane helix</keyword>
<gene>
    <name evidence="2" type="ORF">BC793_115169</name>
</gene>
<dbReference type="RefSeq" id="WP_109598624.1">
    <property type="nucleotide sequence ID" value="NZ_BONA01000057.1"/>
</dbReference>
<organism evidence="2 3">
    <name type="scientific">Actinoplanes xinjiangensis</name>
    <dbReference type="NCBI Taxonomy" id="512350"/>
    <lineage>
        <taxon>Bacteria</taxon>
        <taxon>Bacillati</taxon>
        <taxon>Actinomycetota</taxon>
        <taxon>Actinomycetes</taxon>
        <taxon>Micromonosporales</taxon>
        <taxon>Micromonosporaceae</taxon>
        <taxon>Actinoplanes</taxon>
    </lineage>
</organism>
<dbReference type="AlphaFoldDB" id="A0A316F9V8"/>
<keyword evidence="1" id="KW-0472">Membrane</keyword>
<sequence>MRYVTPTRSAHRAAPAGGLPLLIRLPARGQHRRRTRRHLRREPLTAHLFTRGLAGLIVLGIVVMLGVLIVADDRRPPAQLASTEVDQRIATREVDPVPLSADEVFPTGVTTFGVTRTDLTADCSLAAGGALRTTLQRYGCSQAVRAALTVPYADYRITAGILNLPDTTSAMAVGDQVRYLVETGDGSFTEMSGATTGPGTPVLWRTRGHYVMYCVITGPSGELVAPDAPQIDQLTRDILDTHLHDSVLIRRAS</sequence>
<keyword evidence="1" id="KW-0812">Transmembrane</keyword>
<accession>A0A316F9V8</accession>
<evidence type="ECO:0000313" key="2">
    <source>
        <dbReference type="EMBL" id="PWK42079.1"/>
    </source>
</evidence>
<reference evidence="2 3" key="1">
    <citation type="submission" date="2018-05" db="EMBL/GenBank/DDBJ databases">
        <title>Genomic Encyclopedia of Archaeal and Bacterial Type Strains, Phase II (KMG-II): from individual species to whole genera.</title>
        <authorList>
            <person name="Goeker M."/>
        </authorList>
    </citation>
    <scope>NUCLEOTIDE SEQUENCE [LARGE SCALE GENOMIC DNA]</scope>
    <source>
        <strain evidence="2 3">DSM 45184</strain>
    </source>
</reference>
<dbReference type="EMBL" id="QGGR01000015">
    <property type="protein sequence ID" value="PWK42079.1"/>
    <property type="molecule type" value="Genomic_DNA"/>
</dbReference>